<dbReference type="OrthoDB" id="3900342at2759"/>
<evidence type="ECO:0000256" key="5">
    <source>
        <dbReference type="ARBA" id="ARBA00023136"/>
    </source>
</evidence>
<proteinExistence type="predicted"/>
<dbReference type="AlphaFoldDB" id="A0A1L9RAP5"/>
<evidence type="ECO:0000256" key="3">
    <source>
        <dbReference type="ARBA" id="ARBA00022692"/>
    </source>
</evidence>
<keyword evidence="5 6" id="KW-0472">Membrane</keyword>
<keyword evidence="3 6" id="KW-0812">Transmembrane</keyword>
<accession>A0A1L9RAP5</accession>
<evidence type="ECO:0000259" key="7">
    <source>
        <dbReference type="Pfam" id="PF00324"/>
    </source>
</evidence>
<dbReference type="GO" id="GO:0006865">
    <property type="term" value="P:amino acid transport"/>
    <property type="evidence" value="ECO:0007669"/>
    <property type="project" value="InterPro"/>
</dbReference>
<dbReference type="PANTHER" id="PTHR43495">
    <property type="entry name" value="GABA PERMEASE"/>
    <property type="match status" value="1"/>
</dbReference>
<feature type="transmembrane region" description="Helical" evidence="6">
    <location>
        <begin position="103"/>
        <end position="123"/>
    </location>
</feature>
<evidence type="ECO:0000313" key="9">
    <source>
        <dbReference type="Proteomes" id="UP000184383"/>
    </source>
</evidence>
<feature type="transmembrane region" description="Helical" evidence="6">
    <location>
        <begin position="542"/>
        <end position="564"/>
    </location>
</feature>
<evidence type="ECO:0000313" key="8">
    <source>
        <dbReference type="EMBL" id="OJJ31995.1"/>
    </source>
</evidence>
<dbReference type="InterPro" id="IPR004840">
    <property type="entry name" value="Amino_acid_permease_CS"/>
</dbReference>
<dbReference type="STRING" id="1073089.A0A1L9RAP5"/>
<keyword evidence="9" id="KW-1185">Reference proteome</keyword>
<feature type="transmembrane region" description="Helical" evidence="6">
    <location>
        <begin position="162"/>
        <end position="184"/>
    </location>
</feature>
<dbReference type="PANTHER" id="PTHR43495:SF5">
    <property type="entry name" value="GAMMA-AMINOBUTYRIC ACID PERMEASE"/>
    <property type="match status" value="1"/>
</dbReference>
<feature type="transmembrane region" description="Helical" evidence="6">
    <location>
        <begin position="269"/>
        <end position="291"/>
    </location>
</feature>
<evidence type="ECO:0000256" key="2">
    <source>
        <dbReference type="ARBA" id="ARBA00022448"/>
    </source>
</evidence>
<feature type="transmembrane region" description="Helical" evidence="6">
    <location>
        <begin position="80"/>
        <end position="97"/>
    </location>
</feature>
<dbReference type="EMBL" id="KV878215">
    <property type="protein sequence ID" value="OJJ31995.1"/>
    <property type="molecule type" value="Genomic_DNA"/>
</dbReference>
<reference evidence="9" key="1">
    <citation type="journal article" date="2017" name="Genome Biol.">
        <title>Comparative genomics reveals high biological diversity and specific adaptations in the industrially and medically important fungal genus Aspergillus.</title>
        <authorList>
            <person name="de Vries R.P."/>
            <person name="Riley R."/>
            <person name="Wiebenga A."/>
            <person name="Aguilar-Osorio G."/>
            <person name="Amillis S."/>
            <person name="Uchima C.A."/>
            <person name="Anderluh G."/>
            <person name="Asadollahi M."/>
            <person name="Askin M."/>
            <person name="Barry K."/>
            <person name="Battaglia E."/>
            <person name="Bayram O."/>
            <person name="Benocci T."/>
            <person name="Braus-Stromeyer S.A."/>
            <person name="Caldana C."/>
            <person name="Canovas D."/>
            <person name="Cerqueira G.C."/>
            <person name="Chen F."/>
            <person name="Chen W."/>
            <person name="Choi C."/>
            <person name="Clum A."/>
            <person name="Dos Santos R.A."/>
            <person name="Damasio A.R."/>
            <person name="Diallinas G."/>
            <person name="Emri T."/>
            <person name="Fekete E."/>
            <person name="Flipphi M."/>
            <person name="Freyberg S."/>
            <person name="Gallo A."/>
            <person name="Gournas C."/>
            <person name="Habgood R."/>
            <person name="Hainaut M."/>
            <person name="Harispe M.L."/>
            <person name="Henrissat B."/>
            <person name="Hilden K.S."/>
            <person name="Hope R."/>
            <person name="Hossain A."/>
            <person name="Karabika E."/>
            <person name="Karaffa L."/>
            <person name="Karanyi Z."/>
            <person name="Krasevec N."/>
            <person name="Kuo A."/>
            <person name="Kusch H."/>
            <person name="LaButti K."/>
            <person name="Lagendijk E.L."/>
            <person name="Lapidus A."/>
            <person name="Levasseur A."/>
            <person name="Lindquist E."/>
            <person name="Lipzen A."/>
            <person name="Logrieco A.F."/>
            <person name="MacCabe A."/>
            <person name="Maekelae M.R."/>
            <person name="Malavazi I."/>
            <person name="Melin P."/>
            <person name="Meyer V."/>
            <person name="Mielnichuk N."/>
            <person name="Miskei M."/>
            <person name="Molnar A.P."/>
            <person name="Mule G."/>
            <person name="Ngan C.Y."/>
            <person name="Orejas M."/>
            <person name="Orosz E."/>
            <person name="Ouedraogo J.P."/>
            <person name="Overkamp K.M."/>
            <person name="Park H.-S."/>
            <person name="Perrone G."/>
            <person name="Piumi F."/>
            <person name="Punt P.J."/>
            <person name="Ram A.F."/>
            <person name="Ramon A."/>
            <person name="Rauscher S."/>
            <person name="Record E."/>
            <person name="Riano-Pachon D.M."/>
            <person name="Robert V."/>
            <person name="Roehrig J."/>
            <person name="Ruller R."/>
            <person name="Salamov A."/>
            <person name="Salih N.S."/>
            <person name="Samson R.A."/>
            <person name="Sandor E."/>
            <person name="Sanguinetti M."/>
            <person name="Schuetze T."/>
            <person name="Sepcic K."/>
            <person name="Shelest E."/>
            <person name="Sherlock G."/>
            <person name="Sophianopoulou V."/>
            <person name="Squina F.M."/>
            <person name="Sun H."/>
            <person name="Susca A."/>
            <person name="Todd R.B."/>
            <person name="Tsang A."/>
            <person name="Unkles S.E."/>
            <person name="van de Wiele N."/>
            <person name="van Rossen-Uffink D."/>
            <person name="Oliveira J.V."/>
            <person name="Vesth T.C."/>
            <person name="Visser J."/>
            <person name="Yu J.-H."/>
            <person name="Zhou M."/>
            <person name="Andersen M.R."/>
            <person name="Archer D.B."/>
            <person name="Baker S.E."/>
            <person name="Benoit I."/>
            <person name="Brakhage A.A."/>
            <person name="Braus G.H."/>
            <person name="Fischer R."/>
            <person name="Frisvad J.C."/>
            <person name="Goldman G.H."/>
            <person name="Houbraken J."/>
            <person name="Oakley B."/>
            <person name="Pocsi I."/>
            <person name="Scazzocchio C."/>
            <person name="Seiboth B."/>
            <person name="vanKuyk P.A."/>
            <person name="Wortman J."/>
            <person name="Dyer P.S."/>
            <person name="Grigoriev I.V."/>
        </authorList>
    </citation>
    <scope>NUCLEOTIDE SEQUENCE [LARGE SCALE GENOMIC DNA]</scope>
    <source>
        <strain evidence="9">DTO 134E9</strain>
    </source>
</reference>
<dbReference type="GO" id="GO:0016020">
    <property type="term" value="C:membrane"/>
    <property type="evidence" value="ECO:0007669"/>
    <property type="project" value="UniProtKB-SubCell"/>
</dbReference>
<dbReference type="GeneID" id="63747191"/>
<feature type="transmembrane region" description="Helical" evidence="6">
    <location>
        <begin position="325"/>
        <end position="347"/>
    </location>
</feature>
<dbReference type="RefSeq" id="XP_040685672.1">
    <property type="nucleotide sequence ID" value="XM_040831343.1"/>
</dbReference>
<evidence type="ECO:0000256" key="6">
    <source>
        <dbReference type="SAM" id="Phobius"/>
    </source>
</evidence>
<evidence type="ECO:0000256" key="4">
    <source>
        <dbReference type="ARBA" id="ARBA00022989"/>
    </source>
</evidence>
<evidence type="ECO:0000256" key="1">
    <source>
        <dbReference type="ARBA" id="ARBA00004141"/>
    </source>
</evidence>
<sequence>MSSTQGFEHGHIHSSETDYHLEELSSGPIGLVPLESVSSRTTLEPSIFGSLAEHPASSVVSDGLPMDDADRTVNRKLRGIHVFMITISGVLGVGLYVRSGTILHIGGPAAVIIAFSAMGFLAWTVMQCIGEMLALWPISGALTEYVSTFVDRELGTAVGVTYWFTYSMNFAADIVAAAGVIEYWNPGKPVIGTVMFFLVPLFLILFNSFGVQIYGLIEVIAGTLKLAGAIVVIIAMIIINVGVGSEGYIGIENYKNNIFQYDPKTGDNWVIVFLSISCSIAIFSFTGVEVATVPAFESRFDSNTQPNNIEKEITKSPWDRISVQFSATWTTFIVWIIYIFAALMLTFNVKWDNPGLPGVSWLGSPASTNAATKSYSGFVLSAARSQITGLADLFSAILLFTAISAANTNIYVASRTIFGLTRELDGARWKWLAFFGRTNSYRVPVRAMFLSCLFIWVPFLYLSPNNSPGTTISSLLEVLSQMSSVGCLIVWLCQVLAFIRFYNCVKIHQNELEDDPFFAHVCRFRRGRKNDRYPWRSHGQPLTMYAALFGCLFVLIVADGSSLWNGFHRTAFLSAYLAPMCFIAFWLCLKVYRFQKWHNIQWRLEDTSNLEEVKNKIRRLDQIKQRATTTQQPIGWANLWGLM</sequence>
<comment type="subcellular location">
    <subcellularLocation>
        <location evidence="1">Membrane</location>
        <topology evidence="1">Multi-pass membrane protein</topology>
    </subcellularLocation>
</comment>
<feature type="transmembrane region" description="Helical" evidence="6">
    <location>
        <begin position="482"/>
        <end position="502"/>
    </location>
</feature>
<feature type="transmembrane region" description="Helical" evidence="6">
    <location>
        <begin position="393"/>
        <end position="412"/>
    </location>
</feature>
<keyword evidence="2" id="KW-0813">Transport</keyword>
<protein>
    <recommendedName>
        <fullName evidence="7">Amino acid permease/ SLC12A domain-containing protein</fullName>
    </recommendedName>
</protein>
<dbReference type="InterPro" id="IPR004841">
    <property type="entry name" value="AA-permease/SLC12A_dom"/>
</dbReference>
<name>A0A1L9RAP5_ASPWE</name>
<dbReference type="Pfam" id="PF00324">
    <property type="entry name" value="AA_permease"/>
    <property type="match status" value="1"/>
</dbReference>
<dbReference type="VEuPathDB" id="FungiDB:ASPWEDRAFT_175305"/>
<dbReference type="PIRSF" id="PIRSF006060">
    <property type="entry name" value="AA_transporter"/>
    <property type="match status" value="1"/>
</dbReference>
<keyword evidence="4 6" id="KW-1133">Transmembrane helix</keyword>
<gene>
    <name evidence="8" type="ORF">ASPWEDRAFT_175305</name>
</gene>
<dbReference type="Proteomes" id="UP000184383">
    <property type="component" value="Unassembled WGS sequence"/>
</dbReference>
<organism evidence="8 9">
    <name type="scientific">Aspergillus wentii DTO 134E9</name>
    <dbReference type="NCBI Taxonomy" id="1073089"/>
    <lineage>
        <taxon>Eukaryota</taxon>
        <taxon>Fungi</taxon>
        <taxon>Dikarya</taxon>
        <taxon>Ascomycota</taxon>
        <taxon>Pezizomycotina</taxon>
        <taxon>Eurotiomycetes</taxon>
        <taxon>Eurotiomycetidae</taxon>
        <taxon>Eurotiales</taxon>
        <taxon>Aspergillaceae</taxon>
        <taxon>Aspergillus</taxon>
        <taxon>Aspergillus subgen. Cremei</taxon>
    </lineage>
</organism>
<feature type="transmembrane region" description="Helical" evidence="6">
    <location>
        <begin position="443"/>
        <end position="462"/>
    </location>
</feature>
<feature type="transmembrane region" description="Helical" evidence="6">
    <location>
        <begin position="190"/>
        <end position="214"/>
    </location>
</feature>
<dbReference type="PROSITE" id="PS00218">
    <property type="entry name" value="AMINO_ACID_PERMEASE_1"/>
    <property type="match status" value="1"/>
</dbReference>
<feature type="domain" description="Amino acid permease/ SLC12A" evidence="7">
    <location>
        <begin position="81"/>
        <end position="520"/>
    </location>
</feature>
<feature type="transmembrane region" description="Helical" evidence="6">
    <location>
        <begin position="570"/>
        <end position="589"/>
    </location>
</feature>
<dbReference type="Gene3D" id="1.20.1740.10">
    <property type="entry name" value="Amino acid/polyamine transporter I"/>
    <property type="match status" value="1"/>
</dbReference>
<feature type="transmembrane region" description="Helical" evidence="6">
    <location>
        <begin position="226"/>
        <end position="249"/>
    </location>
</feature>
<dbReference type="GO" id="GO:0055085">
    <property type="term" value="P:transmembrane transport"/>
    <property type="evidence" value="ECO:0007669"/>
    <property type="project" value="InterPro"/>
</dbReference>